<dbReference type="RefSeq" id="WP_094404604.1">
    <property type="nucleotide sequence ID" value="NZ_NMVO01000001.1"/>
</dbReference>
<accession>A0A255GPV0</accession>
<evidence type="ECO:0008006" key="3">
    <source>
        <dbReference type="Google" id="ProtNLM"/>
    </source>
</evidence>
<dbReference type="EMBL" id="NMVO01000001">
    <property type="protein sequence ID" value="OYO17845.1"/>
    <property type="molecule type" value="Genomic_DNA"/>
</dbReference>
<gene>
    <name evidence="1" type="ORF">CGZ94_02960</name>
</gene>
<reference evidence="1 2" key="1">
    <citation type="submission" date="2017-07" db="EMBL/GenBank/DDBJ databases">
        <title>Draft whole genome sequences of clinical Proprionibacteriaceae strains.</title>
        <authorList>
            <person name="Bernier A.-M."/>
            <person name="Bernard K."/>
            <person name="Domingo M.-C."/>
        </authorList>
    </citation>
    <scope>NUCLEOTIDE SEQUENCE [LARGE SCALE GENOMIC DNA]</scope>
    <source>
        <strain evidence="1 2">NML 030167</strain>
    </source>
</reference>
<protein>
    <recommendedName>
        <fullName evidence="3">DinB family protein</fullName>
    </recommendedName>
</protein>
<evidence type="ECO:0000313" key="1">
    <source>
        <dbReference type="EMBL" id="OYO17845.1"/>
    </source>
</evidence>
<comment type="caution">
    <text evidence="1">The sequence shown here is derived from an EMBL/GenBank/DDBJ whole genome shotgun (WGS) entry which is preliminary data.</text>
</comment>
<keyword evidence="2" id="KW-1185">Reference proteome</keyword>
<dbReference type="OrthoDB" id="3696649at2"/>
<dbReference type="AlphaFoldDB" id="A0A255GPV0"/>
<sequence length="154" mass="17068">MNCSPLREAYRDLLTALRAVRIERLTDEQSADLDWTLAHLALSDAELTAAAEATRRGEPAMVDNAGAMDPERLGAWTGTRSLADRVAGLEAQAERLVTDLSRLDQPASGSPVTLRVHDRRGRFAEEQTITWVELVALRAERHLPGHTRRIEAYA</sequence>
<name>A0A255GPV0_9ACTN</name>
<evidence type="ECO:0000313" key="2">
    <source>
        <dbReference type="Proteomes" id="UP000215896"/>
    </source>
</evidence>
<proteinExistence type="predicted"/>
<organism evidence="1 2">
    <name type="scientific">Enemella evansiae</name>
    <dbReference type="NCBI Taxonomy" id="2016499"/>
    <lineage>
        <taxon>Bacteria</taxon>
        <taxon>Bacillati</taxon>
        <taxon>Actinomycetota</taxon>
        <taxon>Actinomycetes</taxon>
        <taxon>Propionibacteriales</taxon>
        <taxon>Propionibacteriaceae</taxon>
        <taxon>Enemella</taxon>
    </lineage>
</organism>
<dbReference type="Proteomes" id="UP000215896">
    <property type="component" value="Unassembled WGS sequence"/>
</dbReference>
<dbReference type="SUPFAM" id="SSF109854">
    <property type="entry name" value="DinB/YfiT-like putative metalloenzymes"/>
    <property type="match status" value="1"/>
</dbReference>
<dbReference type="InterPro" id="IPR034660">
    <property type="entry name" value="DinB/YfiT-like"/>
</dbReference>